<keyword evidence="6" id="KW-0472">Membrane</keyword>
<accession>A0A9X1T278</accession>
<keyword evidence="10" id="KW-1185">Reference proteome</keyword>
<evidence type="ECO:0000313" key="10">
    <source>
        <dbReference type="Proteomes" id="UP001139089"/>
    </source>
</evidence>
<evidence type="ECO:0000259" key="7">
    <source>
        <dbReference type="PROSITE" id="PS50111"/>
    </source>
</evidence>
<dbReference type="Gene3D" id="6.10.340.10">
    <property type="match status" value="1"/>
</dbReference>
<keyword evidence="2" id="KW-0145">Chemotaxis</keyword>
<feature type="transmembrane region" description="Helical" evidence="6">
    <location>
        <begin position="188"/>
        <end position="215"/>
    </location>
</feature>
<comment type="caution">
    <text evidence="9">The sequence shown here is derived from an EMBL/GenBank/DDBJ whole genome shotgun (WGS) entry which is preliminary data.</text>
</comment>
<dbReference type="RefSeq" id="WP_231816584.1">
    <property type="nucleotide sequence ID" value="NZ_JAJOZR010000016.1"/>
</dbReference>
<dbReference type="InterPro" id="IPR003660">
    <property type="entry name" value="HAMP_dom"/>
</dbReference>
<dbReference type="PANTHER" id="PTHR43531">
    <property type="entry name" value="PROTEIN ICFG"/>
    <property type="match status" value="1"/>
</dbReference>
<evidence type="ECO:0000256" key="6">
    <source>
        <dbReference type="SAM" id="Phobius"/>
    </source>
</evidence>
<evidence type="ECO:0000259" key="8">
    <source>
        <dbReference type="PROSITE" id="PS50885"/>
    </source>
</evidence>
<organism evidence="9 10">
    <name type="scientific">Rhizobium quercicola</name>
    <dbReference type="NCBI Taxonomy" id="2901226"/>
    <lineage>
        <taxon>Bacteria</taxon>
        <taxon>Pseudomonadati</taxon>
        <taxon>Pseudomonadota</taxon>
        <taxon>Alphaproteobacteria</taxon>
        <taxon>Hyphomicrobiales</taxon>
        <taxon>Rhizobiaceae</taxon>
        <taxon>Rhizobium/Agrobacterium group</taxon>
        <taxon>Rhizobium</taxon>
    </lineage>
</organism>
<evidence type="ECO:0000313" key="9">
    <source>
        <dbReference type="EMBL" id="MCD7111506.1"/>
    </source>
</evidence>
<dbReference type="EMBL" id="JAJOZR010000016">
    <property type="protein sequence ID" value="MCD7111506.1"/>
    <property type="molecule type" value="Genomic_DNA"/>
</dbReference>
<dbReference type="PROSITE" id="PS50111">
    <property type="entry name" value="CHEMOTAXIS_TRANSDUC_2"/>
    <property type="match status" value="1"/>
</dbReference>
<comment type="similarity">
    <text evidence="3">Belongs to the methyl-accepting chemotaxis (MCP) protein family.</text>
</comment>
<dbReference type="InterPro" id="IPR004090">
    <property type="entry name" value="Chemotax_Me-accpt_rcpt"/>
</dbReference>
<gene>
    <name evidence="9" type="ORF">LRX75_20940</name>
</gene>
<dbReference type="Pfam" id="PF00672">
    <property type="entry name" value="HAMP"/>
    <property type="match status" value="1"/>
</dbReference>
<feature type="domain" description="HAMP" evidence="8">
    <location>
        <begin position="293"/>
        <end position="345"/>
    </location>
</feature>
<evidence type="ECO:0000256" key="5">
    <source>
        <dbReference type="SAM" id="Coils"/>
    </source>
</evidence>
<protein>
    <submittedName>
        <fullName evidence="9">Methyl-accepting chemotaxis protein</fullName>
    </submittedName>
</protein>
<dbReference type="GO" id="GO:0004888">
    <property type="term" value="F:transmembrane signaling receptor activity"/>
    <property type="evidence" value="ECO:0007669"/>
    <property type="project" value="InterPro"/>
</dbReference>
<evidence type="ECO:0000256" key="1">
    <source>
        <dbReference type="ARBA" id="ARBA00004370"/>
    </source>
</evidence>
<dbReference type="CDD" id="cd06225">
    <property type="entry name" value="HAMP"/>
    <property type="match status" value="1"/>
</dbReference>
<feature type="domain" description="Methyl-accepting transducer" evidence="7">
    <location>
        <begin position="350"/>
        <end position="579"/>
    </location>
</feature>
<dbReference type="AlphaFoldDB" id="A0A9X1T278"/>
<comment type="subcellular location">
    <subcellularLocation>
        <location evidence="1">Membrane</location>
    </subcellularLocation>
</comment>
<feature type="coiled-coil region" evidence="5">
    <location>
        <begin position="272"/>
        <end position="309"/>
    </location>
</feature>
<dbReference type="SUPFAM" id="SSF58104">
    <property type="entry name" value="Methyl-accepting chemotaxis protein (MCP) signaling domain"/>
    <property type="match status" value="1"/>
</dbReference>
<dbReference type="InterPro" id="IPR051310">
    <property type="entry name" value="MCP_chemotaxis"/>
</dbReference>
<dbReference type="GO" id="GO:0016020">
    <property type="term" value="C:membrane"/>
    <property type="evidence" value="ECO:0007669"/>
    <property type="project" value="UniProtKB-SubCell"/>
</dbReference>
<dbReference type="PROSITE" id="PS50885">
    <property type="entry name" value="HAMP"/>
    <property type="match status" value="2"/>
</dbReference>
<dbReference type="SMART" id="SM00283">
    <property type="entry name" value="MA"/>
    <property type="match status" value="1"/>
</dbReference>
<proteinExistence type="inferred from homology"/>
<dbReference type="SMART" id="SM00304">
    <property type="entry name" value="HAMP"/>
    <property type="match status" value="2"/>
</dbReference>
<dbReference type="PANTHER" id="PTHR43531:SF11">
    <property type="entry name" value="METHYL-ACCEPTING CHEMOTAXIS PROTEIN 3"/>
    <property type="match status" value="1"/>
</dbReference>
<sequence>MSFLQNARIRTKILSLLIPLCVAGIGGVAVIAHNYSASDANYSRFLSKEAAAEINMAIASQRLVAVVYDAYQVMAYASGTPEVAAATTDYRASTARYLELLNESRTALPDDAQTFDSFEQKGKAIFAITEKAIVAGASDRNDEAKALLAQADKEVATSLPEIRNWINALSKTIASKTAALAEETSSTIFYSLLILGVIFTIGIALALFVTARGITAPIASLRMRMTSLANGDVDAPVSGTDRRDEIGEMAAAVMVFRDNAIERSRLEQETASNRSMSENERIQREAQKAQEAEDTLHAVTNLAKGLQELSEGNVAYRIPGAFVSQLDLLRENFNASLGKLESTLIQVGENARGIDGGANEIRSAADDLSRRTEQQAASVEETAAALEQITTTVRDSTRRAEEAGALVARAREGAERSGQVVSSAVTAMKAIETSSGEIGSIISVIDEIAFQTNLLALNAGVEAARAGEAGKGFAVVAQEVRELAQRSAKAAKEIKALIATSSGHVQAGVKLVGETGASLATIAGEVQEINRHVAAIVEAAREQSVGLQEINTAVNTMDQGTQQNAAMVEQSTAASHSLAREAASLTQLLSQFKLGSVTHVRPSIPRSTIRNMAA</sequence>
<keyword evidence="6" id="KW-1133">Transmembrane helix</keyword>
<dbReference type="InterPro" id="IPR004089">
    <property type="entry name" value="MCPsignal_dom"/>
</dbReference>
<feature type="domain" description="HAMP" evidence="8">
    <location>
        <begin position="212"/>
        <end position="265"/>
    </location>
</feature>
<dbReference type="PRINTS" id="PR00260">
    <property type="entry name" value="CHEMTRNSDUCR"/>
</dbReference>
<keyword evidence="5" id="KW-0175">Coiled coil</keyword>
<dbReference type="FunFam" id="1.10.287.950:FF:000001">
    <property type="entry name" value="Methyl-accepting chemotaxis sensory transducer"/>
    <property type="match status" value="1"/>
</dbReference>
<evidence type="ECO:0000256" key="3">
    <source>
        <dbReference type="ARBA" id="ARBA00029447"/>
    </source>
</evidence>
<dbReference type="SUPFAM" id="SSF158472">
    <property type="entry name" value="HAMP domain-like"/>
    <property type="match status" value="1"/>
</dbReference>
<dbReference type="Gene3D" id="1.10.287.950">
    <property type="entry name" value="Methyl-accepting chemotaxis protein"/>
    <property type="match status" value="1"/>
</dbReference>
<dbReference type="GO" id="GO:0007165">
    <property type="term" value="P:signal transduction"/>
    <property type="evidence" value="ECO:0007669"/>
    <property type="project" value="UniProtKB-KW"/>
</dbReference>
<reference evidence="9" key="1">
    <citation type="submission" date="2021-12" db="EMBL/GenBank/DDBJ databases">
        <authorList>
            <person name="Li Y."/>
        </authorList>
    </citation>
    <scope>NUCLEOTIDE SEQUENCE</scope>
    <source>
        <strain evidence="9">DKSPLA3</strain>
    </source>
</reference>
<dbReference type="GO" id="GO:0006935">
    <property type="term" value="P:chemotaxis"/>
    <property type="evidence" value="ECO:0007669"/>
    <property type="project" value="UniProtKB-KW"/>
</dbReference>
<keyword evidence="6" id="KW-0812">Transmembrane</keyword>
<evidence type="ECO:0000256" key="4">
    <source>
        <dbReference type="PROSITE-ProRule" id="PRU00284"/>
    </source>
</evidence>
<name>A0A9X1T278_9HYPH</name>
<dbReference type="CDD" id="cd11386">
    <property type="entry name" value="MCP_signal"/>
    <property type="match status" value="1"/>
</dbReference>
<keyword evidence="4" id="KW-0807">Transducer</keyword>
<dbReference type="Pfam" id="PF00015">
    <property type="entry name" value="MCPsignal"/>
    <property type="match status" value="1"/>
</dbReference>
<evidence type="ECO:0000256" key="2">
    <source>
        <dbReference type="ARBA" id="ARBA00022500"/>
    </source>
</evidence>
<dbReference type="Proteomes" id="UP001139089">
    <property type="component" value="Unassembled WGS sequence"/>
</dbReference>